<feature type="domain" description="Band 3 cytoplasmic" evidence="12">
    <location>
        <begin position="304"/>
        <end position="649"/>
    </location>
</feature>
<dbReference type="NCBIfam" id="TIGR00834">
    <property type="entry name" value="ae"/>
    <property type="match status" value="1"/>
</dbReference>
<dbReference type="OrthoDB" id="1735926at2759"/>
<evidence type="ECO:0000259" key="11">
    <source>
        <dbReference type="Pfam" id="PF00955"/>
    </source>
</evidence>
<dbReference type="InterPro" id="IPR003020">
    <property type="entry name" value="HCO3_transpt_euk"/>
</dbReference>
<dbReference type="GO" id="GO:0008509">
    <property type="term" value="F:monoatomic anion transmembrane transporter activity"/>
    <property type="evidence" value="ECO:0007669"/>
    <property type="project" value="InterPro"/>
</dbReference>
<feature type="transmembrane region" description="Helical" evidence="9">
    <location>
        <begin position="1063"/>
        <end position="1080"/>
    </location>
</feature>
<feature type="domain" description="Bicarbonate transporter-like transmembrane" evidence="11">
    <location>
        <begin position="708"/>
        <end position="1250"/>
    </location>
</feature>
<dbReference type="PANTHER" id="PTHR11453">
    <property type="entry name" value="ANION EXCHANGE PROTEIN"/>
    <property type="match status" value="1"/>
</dbReference>
<dbReference type="SUPFAM" id="SSF55804">
    <property type="entry name" value="Phoshotransferase/anion transport protein"/>
    <property type="match status" value="1"/>
</dbReference>
<dbReference type="PROSITE" id="PS00219">
    <property type="entry name" value="ANION_EXCHANGER_1"/>
    <property type="match status" value="1"/>
</dbReference>
<evidence type="ECO:0000256" key="8">
    <source>
        <dbReference type="ARBA" id="ARBA00023136"/>
    </source>
</evidence>
<dbReference type="GO" id="GO:0051453">
    <property type="term" value="P:regulation of intracellular pH"/>
    <property type="evidence" value="ECO:0007669"/>
    <property type="project" value="TreeGrafter"/>
</dbReference>
<evidence type="ECO:0000256" key="10">
    <source>
        <dbReference type="SAM" id="MobiDB-lite"/>
    </source>
</evidence>
<feature type="region of interest" description="Disordered" evidence="10">
    <location>
        <begin position="1249"/>
        <end position="1268"/>
    </location>
</feature>
<feature type="compositionally biased region" description="Acidic residues" evidence="10">
    <location>
        <begin position="1249"/>
        <end position="1261"/>
    </location>
</feature>
<keyword evidence="6 9" id="KW-1133">Transmembrane helix</keyword>
<dbReference type="Pfam" id="PF00955">
    <property type="entry name" value="HCO3_cotransp"/>
    <property type="match status" value="1"/>
</dbReference>
<dbReference type="Pfam" id="PF07565">
    <property type="entry name" value="Band_3_cyto"/>
    <property type="match status" value="1"/>
</dbReference>
<dbReference type="InterPro" id="IPR018241">
    <property type="entry name" value="Anion_exchange_CS"/>
</dbReference>
<dbReference type="FunFam" id="3.40.930.10:FF:000020">
    <property type="entry name" value="Anion exchange protein"/>
    <property type="match status" value="1"/>
</dbReference>
<feature type="transmembrane region" description="Helical" evidence="9">
    <location>
        <begin position="932"/>
        <end position="950"/>
    </location>
</feature>
<dbReference type="GO" id="GO:0005452">
    <property type="term" value="F:solute:inorganic anion antiporter activity"/>
    <property type="evidence" value="ECO:0007669"/>
    <property type="project" value="InterPro"/>
</dbReference>
<feature type="transmembrane region" description="Helical" evidence="9">
    <location>
        <begin position="850"/>
        <end position="868"/>
    </location>
</feature>
<accession>A0A2G8LGI7</accession>
<feature type="transmembrane region" description="Helical" evidence="9">
    <location>
        <begin position="1024"/>
        <end position="1051"/>
    </location>
</feature>
<name>A0A2G8LGI7_STIJA</name>
<dbReference type="PRINTS" id="PR01231">
    <property type="entry name" value="HCO3TRNSPORT"/>
</dbReference>
<sequence>MKLTGKFHKRTEMYPSQFPFFIDNFWGMKINIHLHRDTLKYRRDSPTRPGVYPVTRCGLITTTHKCTCYPGGKATKSIARLPLIVQLSSSQLTHLTRRISCPINLFTIGDPDLDDDNLDFDQQESMPIIPKVVVEDPSGQQVNTQGAIAKDHHHRHHHKHHHRDRDGKHHHHHKRHHGHHSHHHHHHHHRQYMDPLDLSLRSQQGSLVDLGKLEHSGVLPTEEDEAILLNQADLEEMTTHRFGHVPGMSRPKVRRSLTSFIHVASKSGSEMGSASESEVKKPLKYKKKRKKSVQVKPKYDHRPHEVFVELDELYKKEGHEMQWKESARWIKFEEDVEEGAQKWGRPHVASLSFHSLVELRQYLEGACCLLDLEETDLPNIFHRLTDQMIISDQARDEDRGQILRTLLLKHKHLQDRPGLLKNISTVSLGSLLRHSHSEANLKHHNHKERNFSVDHTRNVSVAFEKKEGLRRLATEPANMNGTRDEVHIPMLSPESNDAAHSNNSLTVSFHPSASASSIHHGSHSEPKQLDAQHVEGIMKKIPEDAEATTVLVGELDSLRKPAVVFVRLAEGTKLGNLTEVPIPVRFLFVMLGPGDYGVDYHEIGRSFSTLMSNEHFHEVAYKADSIDDLLDAMNDFIDHTIVLPPGNWDKDLLLPVLRMQQEKMMDRKKLLETPTIMEEDEDIDETDAAAVKKADELKDDDPLERTGRLFGGMIKDIKRRYPKYLSDIKDGLNPQCLAAFVFIYFACLSPAITFGGLLGEKSDNWMGVSEMILGSSISGVIFSLFSAQPLTIIGSTGPILVFEENLYQFCVSTGIEYLPYRAWVGIWLFVIVTVVVAFEGSTLVRYFTRFTEEIFAFLISLIFIFEVFNKLSRIFQEHPLDEPYCSWMEEFENSTSVVYEHTSGDPTSATVWNNGNGVCSSDKEDITNQPNTALLSTILTIGTFLLAYFLRMFRNSRFLGRGARKMIGDFGIPISILVMCLVDYFLQVIYTEKLEVPDGLQPTDSCKRGWWINPLGIEHSMNPLMMLSAVIPALLAFILMYMETLITGLIINKKENKLKKGSGFHLDLFILGGLACFNGLFGLPWVWAATVRSVTLGALSIFSKSNAPGEKPHLEGIREQRVTAFLVNVMIGLSLALAPLLSEVPLAVLFGVFLYMGVSSLSGIQMVDRTKLIFMPTKHYPDVVYVRKVRSYRMHFFTILQLICLAVLWVVKISAAALAFPFFLILLVPVRMVLPKIFKKQELDALDSSEAADLDQEDDEYQEAHMPI</sequence>
<feature type="transmembrane region" description="Helical" evidence="9">
    <location>
        <begin position="970"/>
        <end position="990"/>
    </location>
</feature>
<dbReference type="FunFam" id="1.10.287.570:FF:000001">
    <property type="entry name" value="Anion exchange protein"/>
    <property type="match status" value="1"/>
</dbReference>
<evidence type="ECO:0000256" key="5">
    <source>
        <dbReference type="ARBA" id="ARBA00022692"/>
    </source>
</evidence>
<dbReference type="Gene3D" id="1.10.287.570">
    <property type="entry name" value="Helical hairpin bin"/>
    <property type="match status" value="1"/>
</dbReference>
<dbReference type="InterPro" id="IPR013769">
    <property type="entry name" value="Band3_cytoplasmic_dom"/>
</dbReference>
<dbReference type="InterPro" id="IPR016152">
    <property type="entry name" value="PTrfase/Anion_transptr"/>
</dbReference>
<dbReference type="AlphaFoldDB" id="A0A2G8LGI7"/>
<comment type="similarity">
    <text evidence="2 9">Belongs to the anion exchanger (TC 2.A.31) family.</text>
</comment>
<dbReference type="EMBL" id="MRZV01000085">
    <property type="protein sequence ID" value="PIK59363.1"/>
    <property type="molecule type" value="Genomic_DNA"/>
</dbReference>
<feature type="transmembrane region" description="Helical" evidence="9">
    <location>
        <begin position="1147"/>
        <end position="1167"/>
    </location>
</feature>
<gene>
    <name evidence="13" type="ORF">BSL78_03734</name>
</gene>
<feature type="transmembrane region" description="Helical" evidence="9">
    <location>
        <begin position="771"/>
        <end position="800"/>
    </location>
</feature>
<evidence type="ECO:0000256" key="6">
    <source>
        <dbReference type="ARBA" id="ARBA00022989"/>
    </source>
</evidence>
<keyword evidence="5 9" id="KW-0812">Transmembrane</keyword>
<evidence type="ECO:0000313" key="13">
    <source>
        <dbReference type="EMBL" id="PIK59363.1"/>
    </source>
</evidence>
<feature type="transmembrane region" description="Helical" evidence="9">
    <location>
        <begin position="1194"/>
        <end position="1211"/>
    </location>
</feature>
<evidence type="ECO:0000259" key="12">
    <source>
        <dbReference type="Pfam" id="PF07565"/>
    </source>
</evidence>
<dbReference type="GO" id="GO:0005886">
    <property type="term" value="C:plasma membrane"/>
    <property type="evidence" value="ECO:0007669"/>
    <property type="project" value="UniProtKB-SubCell"/>
</dbReference>
<dbReference type="Gene3D" id="3.40.930.10">
    <property type="entry name" value="Mannitol-specific EII, Chain A"/>
    <property type="match status" value="1"/>
</dbReference>
<evidence type="ECO:0000256" key="3">
    <source>
        <dbReference type="ARBA" id="ARBA00022448"/>
    </source>
</evidence>
<dbReference type="GO" id="GO:0015701">
    <property type="term" value="P:bicarbonate transport"/>
    <property type="evidence" value="ECO:0007669"/>
    <property type="project" value="TreeGrafter"/>
</dbReference>
<evidence type="ECO:0000256" key="1">
    <source>
        <dbReference type="ARBA" id="ARBA00004651"/>
    </source>
</evidence>
<feature type="transmembrane region" description="Helical" evidence="9">
    <location>
        <begin position="1217"/>
        <end position="1234"/>
    </location>
</feature>
<reference evidence="13 14" key="1">
    <citation type="journal article" date="2017" name="PLoS Biol.">
        <title>The sea cucumber genome provides insights into morphological evolution and visceral regeneration.</title>
        <authorList>
            <person name="Zhang X."/>
            <person name="Sun L."/>
            <person name="Yuan J."/>
            <person name="Sun Y."/>
            <person name="Gao Y."/>
            <person name="Zhang L."/>
            <person name="Li S."/>
            <person name="Dai H."/>
            <person name="Hamel J.F."/>
            <person name="Liu C."/>
            <person name="Yu Y."/>
            <person name="Liu S."/>
            <person name="Lin W."/>
            <person name="Guo K."/>
            <person name="Jin S."/>
            <person name="Xu P."/>
            <person name="Storey K.B."/>
            <person name="Huan P."/>
            <person name="Zhang T."/>
            <person name="Zhou Y."/>
            <person name="Zhang J."/>
            <person name="Lin C."/>
            <person name="Li X."/>
            <person name="Xing L."/>
            <person name="Huo D."/>
            <person name="Sun M."/>
            <person name="Wang L."/>
            <person name="Mercier A."/>
            <person name="Li F."/>
            <person name="Yang H."/>
            <person name="Xiang J."/>
        </authorList>
    </citation>
    <scope>NUCLEOTIDE SEQUENCE [LARGE SCALE GENOMIC DNA]</scope>
    <source>
        <strain evidence="13">Shaxun</strain>
        <tissue evidence="13">Muscle</tissue>
    </source>
</reference>
<dbReference type="PANTHER" id="PTHR11453:SF47">
    <property type="entry name" value="ANION EXCHANGE PROTEIN"/>
    <property type="match status" value="1"/>
</dbReference>
<feature type="transmembrane region" description="Helical" evidence="9">
    <location>
        <begin position="820"/>
        <end position="838"/>
    </location>
</feature>
<feature type="region of interest" description="Disordered" evidence="10">
    <location>
        <begin position="147"/>
        <end position="193"/>
    </location>
</feature>
<evidence type="ECO:0000256" key="7">
    <source>
        <dbReference type="ARBA" id="ARBA00023065"/>
    </source>
</evidence>
<keyword evidence="3 9" id="KW-0813">Transport</keyword>
<evidence type="ECO:0000256" key="2">
    <source>
        <dbReference type="ARBA" id="ARBA00010993"/>
    </source>
</evidence>
<keyword evidence="14" id="KW-1185">Reference proteome</keyword>
<keyword evidence="7 9" id="KW-0406">Ion transport</keyword>
<dbReference type="STRING" id="307972.A0A2G8LGI7"/>
<evidence type="ECO:0000313" key="14">
    <source>
        <dbReference type="Proteomes" id="UP000230750"/>
    </source>
</evidence>
<evidence type="ECO:0000256" key="9">
    <source>
        <dbReference type="RuleBase" id="RU362035"/>
    </source>
</evidence>
<feature type="compositionally biased region" description="Basic residues" evidence="10">
    <location>
        <begin position="151"/>
        <end position="190"/>
    </location>
</feature>
<dbReference type="Proteomes" id="UP000230750">
    <property type="component" value="Unassembled WGS sequence"/>
</dbReference>
<dbReference type="InterPro" id="IPR011531">
    <property type="entry name" value="HCO3_transpt-like_TM_dom"/>
</dbReference>
<keyword evidence="4" id="KW-1003">Cell membrane</keyword>
<feature type="transmembrane region" description="Helical" evidence="9">
    <location>
        <begin position="737"/>
        <end position="759"/>
    </location>
</feature>
<comment type="caution">
    <text evidence="13">The sequence shown here is derived from an EMBL/GenBank/DDBJ whole genome shotgun (WGS) entry which is preliminary data.</text>
</comment>
<protein>
    <recommendedName>
        <fullName evidence="9">Anion exchange protein</fullName>
    </recommendedName>
</protein>
<comment type="subcellular location">
    <subcellularLocation>
        <location evidence="1">Cell membrane</location>
        <topology evidence="1">Multi-pass membrane protein</topology>
    </subcellularLocation>
    <subcellularLocation>
        <location evidence="9">Membrane</location>
        <topology evidence="9">Multi-pass membrane protein</topology>
    </subcellularLocation>
</comment>
<keyword evidence="8 9" id="KW-0472">Membrane</keyword>
<organism evidence="13 14">
    <name type="scientific">Stichopus japonicus</name>
    <name type="common">Sea cucumber</name>
    <dbReference type="NCBI Taxonomy" id="307972"/>
    <lineage>
        <taxon>Eukaryota</taxon>
        <taxon>Metazoa</taxon>
        <taxon>Echinodermata</taxon>
        <taxon>Eleutherozoa</taxon>
        <taxon>Echinozoa</taxon>
        <taxon>Holothuroidea</taxon>
        <taxon>Aspidochirotacea</taxon>
        <taxon>Aspidochirotida</taxon>
        <taxon>Stichopodidae</taxon>
        <taxon>Apostichopus</taxon>
    </lineage>
</organism>
<proteinExistence type="inferred from homology"/>
<evidence type="ECO:0000256" key="4">
    <source>
        <dbReference type="ARBA" id="ARBA00022475"/>
    </source>
</evidence>